<name>A0A8T0HG31_CERPU</name>
<accession>A0A8T0HG31</accession>
<organism evidence="1 2">
    <name type="scientific">Ceratodon purpureus</name>
    <name type="common">Fire moss</name>
    <name type="synonym">Dicranum purpureum</name>
    <dbReference type="NCBI Taxonomy" id="3225"/>
    <lineage>
        <taxon>Eukaryota</taxon>
        <taxon>Viridiplantae</taxon>
        <taxon>Streptophyta</taxon>
        <taxon>Embryophyta</taxon>
        <taxon>Bryophyta</taxon>
        <taxon>Bryophytina</taxon>
        <taxon>Bryopsida</taxon>
        <taxon>Dicranidae</taxon>
        <taxon>Pseudoditrichales</taxon>
        <taxon>Ditrichaceae</taxon>
        <taxon>Ceratodon</taxon>
    </lineage>
</organism>
<protein>
    <submittedName>
        <fullName evidence="1">Uncharacterized protein</fullName>
    </submittedName>
</protein>
<keyword evidence="2" id="KW-1185">Reference proteome</keyword>
<sequence length="110" mass="12272">MRKNDKKPNNVSRCSCLVEAYDLPRSSRQHLTSISRFMTRKRTRPCRLCNTQTAVGVGSCKLPYAFSIESSVLQLTKIRNDGDVLALGSAQGDYVSPTKTQIGPQPLREQ</sequence>
<evidence type="ECO:0000313" key="1">
    <source>
        <dbReference type="EMBL" id="KAG0569925.1"/>
    </source>
</evidence>
<gene>
    <name evidence="1" type="ORF">KC19_6G125500</name>
</gene>
<evidence type="ECO:0000313" key="2">
    <source>
        <dbReference type="Proteomes" id="UP000822688"/>
    </source>
</evidence>
<comment type="caution">
    <text evidence="1">The sequence shown here is derived from an EMBL/GenBank/DDBJ whole genome shotgun (WGS) entry which is preliminary data.</text>
</comment>
<dbReference type="AlphaFoldDB" id="A0A8T0HG31"/>
<reference evidence="1 2" key="1">
    <citation type="submission" date="2020-06" db="EMBL/GenBank/DDBJ databases">
        <title>WGS assembly of Ceratodon purpureus strain R40.</title>
        <authorList>
            <person name="Carey S.B."/>
            <person name="Jenkins J."/>
            <person name="Shu S."/>
            <person name="Lovell J.T."/>
            <person name="Sreedasyam A."/>
            <person name="Maumus F."/>
            <person name="Tiley G.P."/>
            <person name="Fernandez-Pozo N."/>
            <person name="Barry K."/>
            <person name="Chen C."/>
            <person name="Wang M."/>
            <person name="Lipzen A."/>
            <person name="Daum C."/>
            <person name="Saski C.A."/>
            <person name="Payton A.C."/>
            <person name="Mcbreen J.C."/>
            <person name="Conrad R.E."/>
            <person name="Kollar L.M."/>
            <person name="Olsson S."/>
            <person name="Huttunen S."/>
            <person name="Landis J.B."/>
            <person name="Wickett N.J."/>
            <person name="Johnson M.G."/>
            <person name="Rensing S.A."/>
            <person name="Grimwood J."/>
            <person name="Schmutz J."/>
            <person name="Mcdaniel S.F."/>
        </authorList>
    </citation>
    <scope>NUCLEOTIDE SEQUENCE [LARGE SCALE GENOMIC DNA]</scope>
    <source>
        <strain evidence="1 2">R40</strain>
    </source>
</reference>
<proteinExistence type="predicted"/>
<dbReference type="Proteomes" id="UP000822688">
    <property type="component" value="Chromosome 6"/>
</dbReference>
<dbReference type="EMBL" id="CM026427">
    <property type="protein sequence ID" value="KAG0569925.1"/>
    <property type="molecule type" value="Genomic_DNA"/>
</dbReference>